<comment type="caution">
    <text evidence="1">The sequence shown here is derived from an EMBL/GenBank/DDBJ whole genome shotgun (WGS) entry which is preliminary data.</text>
</comment>
<name>A0A225VFH2_9STRA</name>
<dbReference type="OrthoDB" id="94805at2759"/>
<protein>
    <submittedName>
        <fullName evidence="1">RxLR effector protein</fullName>
    </submittedName>
</protein>
<organism evidence="1 2">
    <name type="scientific">Phytophthora megakarya</name>
    <dbReference type="NCBI Taxonomy" id="4795"/>
    <lineage>
        <taxon>Eukaryota</taxon>
        <taxon>Sar</taxon>
        <taxon>Stramenopiles</taxon>
        <taxon>Oomycota</taxon>
        <taxon>Peronosporomycetes</taxon>
        <taxon>Peronosporales</taxon>
        <taxon>Peronosporaceae</taxon>
        <taxon>Phytophthora</taxon>
    </lineage>
</organism>
<dbReference type="AlphaFoldDB" id="A0A225VFH2"/>
<reference evidence="2" key="1">
    <citation type="submission" date="2017-03" db="EMBL/GenBank/DDBJ databases">
        <title>Phytopthora megakarya and P. palmivora, two closely related causual agents of cacao black pod achieved similar genome size and gene model numbers by different mechanisms.</title>
        <authorList>
            <person name="Ali S."/>
            <person name="Shao J."/>
            <person name="Larry D.J."/>
            <person name="Kronmiller B."/>
            <person name="Shen D."/>
            <person name="Strem M.D."/>
            <person name="Melnick R.L."/>
            <person name="Guiltinan M.J."/>
            <person name="Tyler B.M."/>
            <person name="Meinhardt L.W."/>
            <person name="Bailey B.A."/>
        </authorList>
    </citation>
    <scope>NUCLEOTIDE SEQUENCE [LARGE SCALE GENOMIC DNA]</scope>
    <source>
        <strain evidence="2">zdho120</strain>
    </source>
</reference>
<keyword evidence="2" id="KW-1185">Reference proteome</keyword>
<evidence type="ECO:0000313" key="2">
    <source>
        <dbReference type="Proteomes" id="UP000198211"/>
    </source>
</evidence>
<proteinExistence type="predicted"/>
<gene>
    <name evidence="1" type="ORF">PHMEG_00024717</name>
</gene>
<dbReference type="GO" id="GO:0005576">
    <property type="term" value="C:extracellular region"/>
    <property type="evidence" value="ECO:0007669"/>
    <property type="project" value="UniProtKB-SubCell"/>
</dbReference>
<dbReference type="Proteomes" id="UP000198211">
    <property type="component" value="Unassembled WGS sequence"/>
</dbReference>
<evidence type="ECO:0000313" key="1">
    <source>
        <dbReference type="EMBL" id="OWZ03537.1"/>
    </source>
</evidence>
<dbReference type="STRING" id="4795.A0A225VFH2"/>
<sequence>MYGGLNVGDETRFLQGNVAGDNEERLSGANMFDTKKIEEALGNTAYTKTLFRRCACNGVEDDKVLQMMNSMHKFKKEKTATQLYDDYISWLNSDIEPKRICSPEQSLTKRLKTLHMRTRNKKMIRLYEDYVAWLRVHHPIATDIKLTSKEFLFIQQRLDRAAVDTAYSEKLYKKWKTSGFDPHPVYYHFKDMHRENDPNFVKVYKKYVTWLDQHYPLPPRKAHQDR</sequence>
<dbReference type="EMBL" id="NBNE01005462">
    <property type="protein sequence ID" value="OWZ03537.1"/>
    <property type="molecule type" value="Genomic_DNA"/>
</dbReference>
<accession>A0A225VFH2</accession>